<reference evidence="2 3" key="1">
    <citation type="submission" date="2019-04" db="EMBL/GenBank/DDBJ databases">
        <title>An improved genome assembly and genetic linkage map for asparagus bean, Vigna unguiculata ssp. sesquipedialis.</title>
        <authorList>
            <person name="Xia Q."/>
            <person name="Zhang R."/>
            <person name="Dong Y."/>
        </authorList>
    </citation>
    <scope>NUCLEOTIDE SEQUENCE [LARGE SCALE GENOMIC DNA]</scope>
    <source>
        <tissue evidence="2">Leaf</tissue>
    </source>
</reference>
<organism evidence="2 3">
    <name type="scientific">Vigna unguiculata</name>
    <name type="common">Cowpea</name>
    <dbReference type="NCBI Taxonomy" id="3917"/>
    <lineage>
        <taxon>Eukaryota</taxon>
        <taxon>Viridiplantae</taxon>
        <taxon>Streptophyta</taxon>
        <taxon>Embryophyta</taxon>
        <taxon>Tracheophyta</taxon>
        <taxon>Spermatophyta</taxon>
        <taxon>Magnoliopsida</taxon>
        <taxon>eudicotyledons</taxon>
        <taxon>Gunneridae</taxon>
        <taxon>Pentapetalae</taxon>
        <taxon>rosids</taxon>
        <taxon>fabids</taxon>
        <taxon>Fabales</taxon>
        <taxon>Fabaceae</taxon>
        <taxon>Papilionoideae</taxon>
        <taxon>50 kb inversion clade</taxon>
        <taxon>NPAAA clade</taxon>
        <taxon>indigoferoid/millettioid clade</taxon>
        <taxon>Phaseoleae</taxon>
        <taxon>Vigna</taxon>
    </lineage>
</organism>
<sequence length="162" mass="19047">MAREKGESEGAGKRVRNRALERERERGSKWWSSEVCASEIVSSASILPSTVEDTYSIPIDFPIIHTVAFADFAATFRRRRQRFCPPYRCIGFSRGRYDCGIIVLQMMELWDGHKKFDGNTMPNYTNEQLQQIRQQYIWHWILDVDNIHRHAILQYYDALLKS</sequence>
<evidence type="ECO:0000256" key="1">
    <source>
        <dbReference type="SAM" id="MobiDB-lite"/>
    </source>
</evidence>
<dbReference type="AlphaFoldDB" id="A0A4D6KVE9"/>
<protein>
    <recommendedName>
        <fullName evidence="4">Ulp1 protease family</fullName>
    </recommendedName>
</protein>
<dbReference type="EMBL" id="CP039345">
    <property type="protein sequence ID" value="QCD79249.1"/>
    <property type="molecule type" value="Genomic_DNA"/>
</dbReference>
<feature type="region of interest" description="Disordered" evidence="1">
    <location>
        <begin position="1"/>
        <end position="20"/>
    </location>
</feature>
<dbReference type="Proteomes" id="UP000501690">
    <property type="component" value="Linkage Group LG1"/>
</dbReference>
<proteinExistence type="predicted"/>
<name>A0A4D6KVE9_VIGUN</name>
<evidence type="ECO:0000313" key="3">
    <source>
        <dbReference type="Proteomes" id="UP000501690"/>
    </source>
</evidence>
<accession>A0A4D6KVE9</accession>
<evidence type="ECO:0000313" key="2">
    <source>
        <dbReference type="EMBL" id="QCD79249.1"/>
    </source>
</evidence>
<evidence type="ECO:0008006" key="4">
    <source>
        <dbReference type="Google" id="ProtNLM"/>
    </source>
</evidence>
<keyword evidence="3" id="KW-1185">Reference proteome</keyword>
<gene>
    <name evidence="2" type="ORF">DEO72_LG1g2888</name>
</gene>